<dbReference type="Proteomes" id="UP000274504">
    <property type="component" value="Unassembled WGS sequence"/>
</dbReference>
<organism evidence="4">
    <name type="scientific">Hymenolepis diminuta</name>
    <name type="common">Rat tapeworm</name>
    <dbReference type="NCBI Taxonomy" id="6216"/>
    <lineage>
        <taxon>Eukaryota</taxon>
        <taxon>Metazoa</taxon>
        <taxon>Spiralia</taxon>
        <taxon>Lophotrochozoa</taxon>
        <taxon>Platyhelminthes</taxon>
        <taxon>Cestoda</taxon>
        <taxon>Eucestoda</taxon>
        <taxon>Cyclophyllidea</taxon>
        <taxon>Hymenolepididae</taxon>
        <taxon>Hymenolepis</taxon>
    </lineage>
</organism>
<reference evidence="4" key="1">
    <citation type="submission" date="2017-02" db="UniProtKB">
        <authorList>
            <consortium name="WormBaseParasite"/>
        </authorList>
    </citation>
    <scope>IDENTIFICATION</scope>
</reference>
<dbReference type="EMBL" id="UYSG01011121">
    <property type="protein sequence ID" value="VDL60992.1"/>
    <property type="molecule type" value="Genomic_DNA"/>
</dbReference>
<accession>A0A0R3STF0</accession>
<dbReference type="PANTHER" id="PTHR13225:SF3">
    <property type="entry name" value="UPF0489 PROTEIN C5ORF22"/>
    <property type="match status" value="1"/>
</dbReference>
<reference evidence="2 3" key="2">
    <citation type="submission" date="2018-11" db="EMBL/GenBank/DDBJ databases">
        <authorList>
            <consortium name="Pathogen Informatics"/>
        </authorList>
    </citation>
    <scope>NUCLEOTIDE SEQUENCE [LARGE SCALE GENOMIC DNA]</scope>
</reference>
<comment type="similarity">
    <text evidence="1">Belongs to the UPF0489 family.</text>
</comment>
<dbReference type="PANTHER" id="PTHR13225">
    <property type="entry name" value="MISEXPRESSION SUPPRESSOR OF RAS 6"/>
    <property type="match status" value="1"/>
</dbReference>
<evidence type="ECO:0000313" key="3">
    <source>
        <dbReference type="Proteomes" id="UP000274504"/>
    </source>
</evidence>
<sequence length="562" mass="62566">MQGSAGASSSVSGRSSPQNLSINENDPFFRKVVNIPSSRKVKVVVVEEHDIALRHIYRTIGSKRLPSKGIKLLHIDAHPDLCIPNISPSVIVDEPYGMLSDLSIENWIFPAVFSKFVDHILWLHPPWSKQITNRRTTDYVIGRRKLTDELAVNIPEPYFYNEGIYAHRCDMESEVPFTFTVCTIHGASTLCNVCSDVTMNLLNEAFVLDVDLDAFSTMDPFLSFYSPGQFALIDKLFTAPRVPPLRLPDRGSRPPPLDSTCSTLEVFESASLAAKVVSDAHRQRLSTLLQCMESLTTSGTVDLSITPSLEKLDVYDIEALTSLLLSLPTETFSPSTYNHIQTAHALATSAIQEMGVVSASEEQLQLSLGNTSPHQDNNSEPPKVKLQRVDTSRDFFDWTSDSRSETVDNDLELMKHFHDLWKSLADRENYPLPHHISSAEEQAELIGGLESLLNRMHNPSLITIARSSLDGYTPTNQVSSIQMQFFEALRRIYGVELLTVALDYDGAAKDVQALRSMGFEISEIRGEVFRFSSSSVNTGSLLLSHCEASGDYRSESDTRDIS</sequence>
<proteinExistence type="inferred from homology"/>
<dbReference type="InterPro" id="IPR024131">
    <property type="entry name" value="UPF0489"/>
</dbReference>
<protein>
    <submittedName>
        <fullName evidence="4">UPF0489 protein C5orf22 homolog</fullName>
    </submittedName>
</protein>
<evidence type="ECO:0000313" key="2">
    <source>
        <dbReference type="EMBL" id="VDL60992.1"/>
    </source>
</evidence>
<dbReference type="STRING" id="6216.A0A0R3STF0"/>
<dbReference type="OrthoDB" id="418142at2759"/>
<dbReference type="Pfam" id="PF12640">
    <property type="entry name" value="UPF0489"/>
    <property type="match status" value="1"/>
</dbReference>
<dbReference type="AlphaFoldDB" id="A0A0R3STF0"/>
<name>A0A0R3STF0_HYMDI</name>
<dbReference type="WBParaSite" id="HDID_0000867601-mRNA-1">
    <property type="protein sequence ID" value="HDID_0000867601-mRNA-1"/>
    <property type="gene ID" value="HDID_0000867601"/>
</dbReference>
<gene>
    <name evidence="2" type="ORF">HDID_LOCUS8674</name>
</gene>
<evidence type="ECO:0000256" key="1">
    <source>
        <dbReference type="ARBA" id="ARBA00007099"/>
    </source>
</evidence>
<evidence type="ECO:0000313" key="4">
    <source>
        <dbReference type="WBParaSite" id="HDID_0000867601-mRNA-1"/>
    </source>
</evidence>